<gene>
    <name evidence="2" type="ORF">FEF65_04860</name>
</gene>
<dbReference type="AlphaFoldDB" id="A0A5R9GVS3"/>
<proteinExistence type="predicted"/>
<accession>A0A5R9GVS3</accession>
<dbReference type="RefSeq" id="WP_138238658.1">
    <property type="nucleotide sequence ID" value="NZ_VBRY01000003.1"/>
</dbReference>
<keyword evidence="3" id="KW-1185">Reference proteome</keyword>
<protein>
    <submittedName>
        <fullName evidence="2">NERD domain-containing protein</fullName>
    </submittedName>
</protein>
<name>A0A5R9GVS3_9PROT</name>
<feature type="domain" description="NERD" evidence="1">
    <location>
        <begin position="31"/>
        <end position="148"/>
    </location>
</feature>
<dbReference type="Pfam" id="PF08378">
    <property type="entry name" value="NERD"/>
    <property type="match status" value="1"/>
</dbReference>
<dbReference type="InterPro" id="IPR011528">
    <property type="entry name" value="NERD"/>
</dbReference>
<evidence type="ECO:0000313" key="2">
    <source>
        <dbReference type="EMBL" id="TLS68323.1"/>
    </source>
</evidence>
<evidence type="ECO:0000259" key="1">
    <source>
        <dbReference type="PROSITE" id="PS50965"/>
    </source>
</evidence>
<dbReference type="PROSITE" id="PS50965">
    <property type="entry name" value="NERD"/>
    <property type="match status" value="1"/>
</dbReference>
<dbReference type="Proteomes" id="UP000306585">
    <property type="component" value="Unassembled WGS sequence"/>
</dbReference>
<comment type="caution">
    <text evidence="2">The sequence shown here is derived from an EMBL/GenBank/DDBJ whole genome shotgun (WGS) entry which is preliminary data.</text>
</comment>
<dbReference type="EMBL" id="VBRY01000003">
    <property type="protein sequence ID" value="TLS68323.1"/>
    <property type="molecule type" value="Genomic_DNA"/>
</dbReference>
<reference evidence="2 3" key="1">
    <citation type="journal article" date="2019" name="Appl. Environ. Microbiol.">
        <title>Environmental Evidence and Genomic Insight of Iron-oxidizing Bacteria Preference Towards More Corrosion Resistant Stainless Steel at Higher Salinities.</title>
        <authorList>
            <person name="Garrison C.E."/>
            <person name="Price K.A."/>
            <person name="Field E.K."/>
        </authorList>
    </citation>
    <scope>NUCLEOTIDE SEQUENCE [LARGE SCALE GENOMIC DNA]</scope>
    <source>
        <strain evidence="2 3">P3</strain>
    </source>
</reference>
<sequence length="204" mass="22684">MHIDVNLTLSILCWAGMLLLLLALIRLAWVKGAIGRLLVSLTARLFLNDYAYQLISNVTVPDADGTIRIDYIVVSRFGIFVIEVMPAAGVIAGDEQQTLWKQQLGEHERWFANPLHESDSRIATLAASLQLPQALFFPVVVFVGDCSFSGSMPEQVSRDGNYVYYIRSKSELLLSPADVQDVTRQLSSRPAPAHAFSQLHEMHS</sequence>
<organism evidence="2 3">
    <name type="scientific">Mariprofundus erugo</name>
    <dbReference type="NCBI Taxonomy" id="2528639"/>
    <lineage>
        <taxon>Bacteria</taxon>
        <taxon>Pseudomonadati</taxon>
        <taxon>Pseudomonadota</taxon>
        <taxon>Candidatius Mariprofundia</taxon>
        <taxon>Mariprofundales</taxon>
        <taxon>Mariprofundaceae</taxon>
        <taxon>Mariprofundus</taxon>
    </lineage>
</organism>
<evidence type="ECO:0000313" key="3">
    <source>
        <dbReference type="Proteomes" id="UP000306585"/>
    </source>
</evidence>